<feature type="chain" id="PRO_5002891468" description="Secreted protein" evidence="1">
    <location>
        <begin position="27"/>
        <end position="100"/>
    </location>
</feature>
<proteinExistence type="predicted"/>
<keyword evidence="3" id="KW-1185">Reference proteome</keyword>
<accession>B9SIC9</accession>
<reference evidence="3" key="1">
    <citation type="journal article" date="2010" name="Nat. Biotechnol.">
        <title>Draft genome sequence of the oilseed species Ricinus communis.</title>
        <authorList>
            <person name="Chan A.P."/>
            <person name="Crabtree J."/>
            <person name="Zhao Q."/>
            <person name="Lorenzi H."/>
            <person name="Orvis J."/>
            <person name="Puiu D."/>
            <person name="Melake-Berhan A."/>
            <person name="Jones K.M."/>
            <person name="Redman J."/>
            <person name="Chen G."/>
            <person name="Cahoon E.B."/>
            <person name="Gedil M."/>
            <person name="Stanke M."/>
            <person name="Haas B.J."/>
            <person name="Wortman J.R."/>
            <person name="Fraser-Liggett C.M."/>
            <person name="Ravel J."/>
            <person name="Rabinowicz P.D."/>
        </authorList>
    </citation>
    <scope>NUCLEOTIDE SEQUENCE [LARGE SCALE GENOMIC DNA]</scope>
    <source>
        <strain evidence="3">cv. Hale</strain>
    </source>
</reference>
<name>B9SIC9_RICCO</name>
<protein>
    <recommendedName>
        <fullName evidence="4">Secreted protein</fullName>
    </recommendedName>
</protein>
<evidence type="ECO:0000313" key="3">
    <source>
        <dbReference type="Proteomes" id="UP000008311"/>
    </source>
</evidence>
<evidence type="ECO:0000313" key="2">
    <source>
        <dbReference type="EMBL" id="EEF36647.1"/>
    </source>
</evidence>
<dbReference type="InParanoid" id="B9SIC9"/>
<organism evidence="2 3">
    <name type="scientific">Ricinus communis</name>
    <name type="common">Castor bean</name>
    <dbReference type="NCBI Taxonomy" id="3988"/>
    <lineage>
        <taxon>Eukaryota</taxon>
        <taxon>Viridiplantae</taxon>
        <taxon>Streptophyta</taxon>
        <taxon>Embryophyta</taxon>
        <taxon>Tracheophyta</taxon>
        <taxon>Spermatophyta</taxon>
        <taxon>Magnoliopsida</taxon>
        <taxon>eudicotyledons</taxon>
        <taxon>Gunneridae</taxon>
        <taxon>Pentapetalae</taxon>
        <taxon>rosids</taxon>
        <taxon>fabids</taxon>
        <taxon>Malpighiales</taxon>
        <taxon>Euphorbiaceae</taxon>
        <taxon>Acalyphoideae</taxon>
        <taxon>Acalypheae</taxon>
        <taxon>Ricinus</taxon>
    </lineage>
</organism>
<evidence type="ECO:0000256" key="1">
    <source>
        <dbReference type="SAM" id="SignalP"/>
    </source>
</evidence>
<evidence type="ECO:0008006" key="4">
    <source>
        <dbReference type="Google" id="ProtNLM"/>
    </source>
</evidence>
<dbReference type="AlphaFoldDB" id="B9SIC9"/>
<gene>
    <name evidence="2" type="ORF">RCOM_0807070</name>
</gene>
<keyword evidence="1" id="KW-0732">Signal</keyword>
<feature type="signal peptide" evidence="1">
    <location>
        <begin position="1"/>
        <end position="26"/>
    </location>
</feature>
<sequence length="100" mass="11167">MWSTTSRLAWVVLLVPCVCFPRGSYCVEPFGPRGCSATSWRTLASLACFVCHAPGDSHGSRMPLLLFVVTWMLWAHDSLVVPLLQDRVISHYCNVARSKN</sequence>
<dbReference type="Proteomes" id="UP000008311">
    <property type="component" value="Unassembled WGS sequence"/>
</dbReference>
<dbReference type="EMBL" id="EQ973971">
    <property type="protein sequence ID" value="EEF36647.1"/>
    <property type="molecule type" value="Genomic_DNA"/>
</dbReference>